<dbReference type="EMBL" id="GG738930">
    <property type="protein sequence ID" value="EFC36467.1"/>
    <property type="molecule type" value="Genomic_DNA"/>
</dbReference>
<evidence type="ECO:0000313" key="3">
    <source>
        <dbReference type="EMBL" id="EFC36467.1"/>
    </source>
</evidence>
<keyword evidence="2" id="KW-0732">Signal</keyword>
<feature type="signal peptide" evidence="2">
    <location>
        <begin position="1"/>
        <end position="23"/>
    </location>
</feature>
<organism evidence="4">
    <name type="scientific">Naegleria gruberi</name>
    <name type="common">Amoeba</name>
    <dbReference type="NCBI Taxonomy" id="5762"/>
    <lineage>
        <taxon>Eukaryota</taxon>
        <taxon>Discoba</taxon>
        <taxon>Heterolobosea</taxon>
        <taxon>Tetramitia</taxon>
        <taxon>Eutetramitia</taxon>
        <taxon>Vahlkampfiidae</taxon>
        <taxon>Naegleria</taxon>
    </lineage>
</organism>
<sequence length="1877" mass="212939">MSLSFQRGILIFFLLLVNQFAFCANLPNGVDQGDYYVVPIGGARVKEYGFLSISSTEVQLHSQPKTPITYSYGPLSSGMVYDSTNKVFNFNPGAGQAGKTFTIQRNSTYYNQQSSKTITQTDYITINVESAEKLTSTNLLLQQDNFTTSNGMGGGWISTQGSHSISSNSLTINSANTITISKINVTSNDVTFQIIANSYYSSPGRGFIFNYIDSNNYYEIQLQNPGPLTITRVLNGQRTVIHSSTLLVGAYGNPVVTTNHKIYVKKVNNAIQISIGQLSVANADYLVNAVDSDTNAMKVFYSNDGKIGFFDKYVQSGSRFKILQVSVWKGKVLHTYSIAPQIYWVNQKNGTDLNTGKSYASAWETISRAQYMLFPDDTLYIYPGTYRETLKIQYSSIPGHPISIKGVNNQVRLDGSYPINMNTVQSVSTTLPFKIYTAPLQRDSVNVNVNNNNFILAMRPLPANSDDYFTVDNYLTINVNNTNFTPPNALLNYMKLDETFRYKADGSKVSDNYWVNATIFHYTVAGTITISRKILYYNNVTNIIGVAKNVAFLVNDKYSMANHPGLISKVGQYAVVNSQLYVAAASLPNNIQVSMLQTGINIIRSEYYIFSSLNITRFETNILIWNKNQTLVKTVQTYSAESQMPDSLKLEVLAHINRVITNTSLLYLHKNDIVPSLNTTHGVAYPFWLAITKRGLISSVNGSVSSPQVLTDVNLYNEVIGLNRAVLDELALDLRVKKSLNSYYPRTVDMRNNVFVNSPIQKPTLSYSLTPYWNIDHNYVMTDISVVKYWQYIDWPSVMDVKKNVYETSKNNLAYYFNNALASDFTLRCNVTNGITLIDKGVKIDGISYNGLTNDIGAFESNCSSSNSITTTAVGVNNLANQVLIQDNYSVEEVKTWTSHQLFTKLSANTGLSETILQPFLEHDFNGNSLVSVLIDEKSTVDTVTMAMINRFLESKNAGNISLEFAITCRTVANWAFNNIRDEVNVIKSYSELSIMEKLKQQMKGLTDDAKLSWYQTLEKLIQGQSCESMDRKEDVNNLFNTAFTLFYSGKRKKDYLNIEQVKQDCPLETIDKEKVTFKNQIVMEQNPSPLSLKDVKVPLLMIQKSTLVKEILPFIPNFQVDLQDDSERIELNNHIIRGDTVSLIAPSGTGKTALISRRLGVNLGVLFTCCRDDTTNFRGTDYCSLNLNNRIEDTQTALELFATARQLVHCNLIARLIYLDLCVDMWKDLEHKPFKQCKQFLAYAQYTGNTKAANRIFNYLIKNRWVEYDIEELRNCTSSLVNNLIQKLGASTEPFIFAFDEANVFSIKETFLLSKNGTLRDILTLLHSEISIIRGRISTPVCDIYCGTCFTADVIDIVQSNNGKHQDITNNIFSFFGLDSISATTAKNMIGLMHDTNYLKNLFDKEDEKIIFPTRRRVIGLVCEKLTTNFKNQPYSEFKKLIAYPFKSMKISPLKLCWIEFTNSITETVLAHIKNKKISLNILQEMFIRATNTHIFSTSLIHGRESMAATLVGSGLATPKGIYGDYFFDCSDTITKQVCTNIMMKKFPQTYEDCTTPMKVLRFLLSCEDLQDAKYWKTIFALILQHYNSKPIQDVPFLKVKGATLFRATCQMDALEFYTHYSKSTWATEALDVLNSIIGKYTKPCTGVDEPDFTQRGDFLYWYCISKLSDKTQGEYFRQIVDGLIYFPTNLCHPDLILLNNNTLYLTSSKLHNCSQEAYSKSVLKRKSLLDRKFFYINNFTKATTVWWKTFKPKLQNFFENCRFCKIFAHFNVELDKLNTEKTTNNFPNSNTELVQQGLISLEKDTQFNFIHLSNLPVLVGHENYLLLVKYFERIKFDERKEEVKVNSKKVNTIVKRKQEPPNNVNKKKKMVPSNK</sequence>
<gene>
    <name evidence="3" type="ORF">NAEGRDRAFT_75844</name>
</gene>
<protein>
    <submittedName>
        <fullName evidence="3">Predicted protein</fullName>
    </submittedName>
</protein>
<dbReference type="Proteomes" id="UP000006671">
    <property type="component" value="Unassembled WGS sequence"/>
</dbReference>
<proteinExistence type="predicted"/>
<name>D2W373_NAEGR</name>
<dbReference type="InterPro" id="IPR012334">
    <property type="entry name" value="Pectin_lyas_fold"/>
</dbReference>
<feature type="compositionally biased region" description="Basic residues" evidence="1">
    <location>
        <begin position="1867"/>
        <end position="1877"/>
    </location>
</feature>
<dbReference type="Gene3D" id="2.160.20.10">
    <property type="entry name" value="Single-stranded right-handed beta-helix, Pectin lyase-like"/>
    <property type="match status" value="1"/>
</dbReference>
<dbReference type="InterPro" id="IPR011050">
    <property type="entry name" value="Pectin_lyase_fold/virulence"/>
</dbReference>
<evidence type="ECO:0000256" key="2">
    <source>
        <dbReference type="SAM" id="SignalP"/>
    </source>
</evidence>
<dbReference type="KEGG" id="ngr:NAEGRDRAFT_75844"/>
<evidence type="ECO:0000313" key="4">
    <source>
        <dbReference type="Proteomes" id="UP000006671"/>
    </source>
</evidence>
<dbReference type="GeneID" id="8862506"/>
<dbReference type="VEuPathDB" id="AmoebaDB:NAEGRDRAFT_75844"/>
<accession>D2W373</accession>
<dbReference type="SUPFAM" id="SSF51126">
    <property type="entry name" value="Pectin lyase-like"/>
    <property type="match status" value="1"/>
</dbReference>
<dbReference type="RefSeq" id="XP_002669211.1">
    <property type="nucleotide sequence ID" value="XM_002669165.1"/>
</dbReference>
<evidence type="ECO:0000256" key="1">
    <source>
        <dbReference type="SAM" id="MobiDB-lite"/>
    </source>
</evidence>
<dbReference type="InParanoid" id="D2W373"/>
<feature type="chain" id="PRO_5003038958" evidence="2">
    <location>
        <begin position="24"/>
        <end position="1877"/>
    </location>
</feature>
<reference evidence="3 4" key="1">
    <citation type="journal article" date="2010" name="Cell">
        <title>The genome of Naegleria gruberi illuminates early eukaryotic versatility.</title>
        <authorList>
            <person name="Fritz-Laylin L.K."/>
            <person name="Prochnik S.E."/>
            <person name="Ginger M.L."/>
            <person name="Dacks J.B."/>
            <person name="Carpenter M.L."/>
            <person name="Field M.C."/>
            <person name="Kuo A."/>
            <person name="Paredez A."/>
            <person name="Chapman J."/>
            <person name="Pham J."/>
            <person name="Shu S."/>
            <person name="Neupane R."/>
            <person name="Cipriano M."/>
            <person name="Mancuso J."/>
            <person name="Tu H."/>
            <person name="Salamov A."/>
            <person name="Lindquist E."/>
            <person name="Shapiro H."/>
            <person name="Lucas S."/>
            <person name="Grigoriev I.V."/>
            <person name="Cande W.Z."/>
            <person name="Fulton C."/>
            <person name="Rokhsar D.S."/>
            <person name="Dawson S.C."/>
        </authorList>
    </citation>
    <scope>NUCLEOTIDE SEQUENCE [LARGE SCALE GENOMIC DNA]</scope>
    <source>
        <strain evidence="3 4">NEG-M</strain>
    </source>
</reference>
<keyword evidence="4" id="KW-1185">Reference proteome</keyword>
<feature type="region of interest" description="Disordered" evidence="1">
    <location>
        <begin position="1855"/>
        <end position="1877"/>
    </location>
</feature>